<name>A0ABQ9VBX4_SAGOE</name>
<dbReference type="Proteomes" id="UP001266305">
    <property type="component" value="Unassembled WGS sequence"/>
</dbReference>
<accession>A0ABQ9VBX4</accession>
<reference evidence="2 3" key="1">
    <citation type="submission" date="2023-05" db="EMBL/GenBank/DDBJ databases">
        <title>B98-5 Cell Line De Novo Hybrid Assembly: An Optical Mapping Approach.</title>
        <authorList>
            <person name="Kananen K."/>
            <person name="Auerbach J.A."/>
            <person name="Kautto E."/>
            <person name="Blachly J.S."/>
        </authorList>
    </citation>
    <scope>NUCLEOTIDE SEQUENCE [LARGE SCALE GENOMIC DNA]</scope>
    <source>
        <strain evidence="2">B95-8</strain>
        <tissue evidence="2">Cell line</tissue>
    </source>
</reference>
<feature type="compositionally biased region" description="Basic and acidic residues" evidence="1">
    <location>
        <begin position="71"/>
        <end position="81"/>
    </location>
</feature>
<gene>
    <name evidence="2" type="ORF">P7K49_015361</name>
</gene>
<protein>
    <submittedName>
        <fullName evidence="2">Uncharacterized protein</fullName>
    </submittedName>
</protein>
<evidence type="ECO:0000313" key="3">
    <source>
        <dbReference type="Proteomes" id="UP001266305"/>
    </source>
</evidence>
<keyword evidence="3" id="KW-1185">Reference proteome</keyword>
<sequence length="96" mass="10315">MCLSWSDPVVKQHSVGSPVCAPDKQGDTEQSSEGDTEQSSEGDTEQSSEGDTEQAVKVTRSRAVRVTRSRAAADRREEGRKSMCAPDKQGDTGAEQ</sequence>
<evidence type="ECO:0000256" key="1">
    <source>
        <dbReference type="SAM" id="MobiDB-lite"/>
    </source>
</evidence>
<organism evidence="2 3">
    <name type="scientific">Saguinus oedipus</name>
    <name type="common">Cotton-top tamarin</name>
    <name type="synonym">Oedipomidas oedipus</name>
    <dbReference type="NCBI Taxonomy" id="9490"/>
    <lineage>
        <taxon>Eukaryota</taxon>
        <taxon>Metazoa</taxon>
        <taxon>Chordata</taxon>
        <taxon>Craniata</taxon>
        <taxon>Vertebrata</taxon>
        <taxon>Euteleostomi</taxon>
        <taxon>Mammalia</taxon>
        <taxon>Eutheria</taxon>
        <taxon>Euarchontoglires</taxon>
        <taxon>Primates</taxon>
        <taxon>Haplorrhini</taxon>
        <taxon>Platyrrhini</taxon>
        <taxon>Cebidae</taxon>
        <taxon>Callitrichinae</taxon>
        <taxon>Saguinus</taxon>
    </lineage>
</organism>
<comment type="caution">
    <text evidence="2">The sequence shown here is derived from an EMBL/GenBank/DDBJ whole genome shotgun (WGS) entry which is preliminary data.</text>
</comment>
<feature type="region of interest" description="Disordered" evidence="1">
    <location>
        <begin position="1"/>
        <end position="96"/>
    </location>
</feature>
<feature type="compositionally biased region" description="Acidic residues" evidence="1">
    <location>
        <begin position="30"/>
        <end position="52"/>
    </location>
</feature>
<dbReference type="EMBL" id="JASSZA010000007">
    <property type="protein sequence ID" value="KAK2105847.1"/>
    <property type="molecule type" value="Genomic_DNA"/>
</dbReference>
<feature type="compositionally biased region" description="Basic residues" evidence="1">
    <location>
        <begin position="59"/>
        <end position="68"/>
    </location>
</feature>
<proteinExistence type="predicted"/>
<evidence type="ECO:0000313" key="2">
    <source>
        <dbReference type="EMBL" id="KAK2105847.1"/>
    </source>
</evidence>